<dbReference type="PRINTS" id="PR00455">
    <property type="entry name" value="HTHTETR"/>
</dbReference>
<dbReference type="GO" id="GO:0000976">
    <property type="term" value="F:transcription cis-regulatory region binding"/>
    <property type="evidence" value="ECO:0007669"/>
    <property type="project" value="TreeGrafter"/>
</dbReference>
<sequence>MAKNKRHVDKEQKAEEIELAAMELFIDVGFDASSMSMIAKAANVAPNTLYWYFKNKDDLLIAVLNRLVNASMKLYPSMMTKPLTEQTIWLLNQFKQTKGLISTVHTRIEHSPSIATWHDNFHRMIEMLLTAQLTLNGIPKDKIPFVASALTFVVEGLLSHEHNQEEEQEMINWVLRTQ</sequence>
<dbReference type="EMBL" id="CZQC01000037">
    <property type="protein sequence ID" value="CUS41241.1"/>
    <property type="molecule type" value="Genomic_DNA"/>
</dbReference>
<dbReference type="AlphaFoldDB" id="A0A160TBP0"/>
<dbReference type="InterPro" id="IPR009057">
    <property type="entry name" value="Homeodomain-like_sf"/>
</dbReference>
<proteinExistence type="predicted"/>
<evidence type="ECO:0000256" key="2">
    <source>
        <dbReference type="ARBA" id="ARBA00023125"/>
    </source>
</evidence>
<evidence type="ECO:0000313" key="5">
    <source>
        <dbReference type="EMBL" id="CUS41241.1"/>
    </source>
</evidence>
<dbReference type="InterPro" id="IPR001647">
    <property type="entry name" value="HTH_TetR"/>
</dbReference>
<dbReference type="InterPro" id="IPR050109">
    <property type="entry name" value="HTH-type_TetR-like_transc_reg"/>
</dbReference>
<evidence type="ECO:0000256" key="1">
    <source>
        <dbReference type="ARBA" id="ARBA00023015"/>
    </source>
</evidence>
<keyword evidence="2" id="KW-0238">DNA-binding</keyword>
<protein>
    <submittedName>
        <fullName evidence="5">Transcriptional regulator, TetR family</fullName>
    </submittedName>
</protein>
<dbReference type="PROSITE" id="PS50977">
    <property type="entry name" value="HTH_TETR_2"/>
    <property type="match status" value="1"/>
</dbReference>
<dbReference type="SUPFAM" id="SSF46689">
    <property type="entry name" value="Homeodomain-like"/>
    <property type="match status" value="1"/>
</dbReference>
<name>A0A160TBP0_9ZZZZ</name>
<evidence type="ECO:0000256" key="3">
    <source>
        <dbReference type="ARBA" id="ARBA00023163"/>
    </source>
</evidence>
<dbReference type="Pfam" id="PF00440">
    <property type="entry name" value="TetR_N"/>
    <property type="match status" value="1"/>
</dbReference>
<evidence type="ECO:0000259" key="4">
    <source>
        <dbReference type="PROSITE" id="PS50977"/>
    </source>
</evidence>
<keyword evidence="1" id="KW-0805">Transcription regulation</keyword>
<reference evidence="5" key="1">
    <citation type="submission" date="2015-10" db="EMBL/GenBank/DDBJ databases">
        <authorList>
            <person name="Gilbert D.G."/>
        </authorList>
    </citation>
    <scope>NUCLEOTIDE SEQUENCE</scope>
</reference>
<accession>A0A160TBP0</accession>
<organism evidence="5">
    <name type="scientific">hydrothermal vent metagenome</name>
    <dbReference type="NCBI Taxonomy" id="652676"/>
    <lineage>
        <taxon>unclassified sequences</taxon>
        <taxon>metagenomes</taxon>
        <taxon>ecological metagenomes</taxon>
    </lineage>
</organism>
<dbReference type="GO" id="GO:0003700">
    <property type="term" value="F:DNA-binding transcription factor activity"/>
    <property type="evidence" value="ECO:0007669"/>
    <property type="project" value="TreeGrafter"/>
</dbReference>
<keyword evidence="3" id="KW-0804">Transcription</keyword>
<feature type="domain" description="HTH tetR-type" evidence="4">
    <location>
        <begin position="11"/>
        <end position="71"/>
    </location>
</feature>
<gene>
    <name evidence="5" type="ORF">MGWOODY_Tha1467</name>
</gene>
<dbReference type="PANTHER" id="PTHR30055:SF234">
    <property type="entry name" value="HTH-TYPE TRANSCRIPTIONAL REGULATOR BETI"/>
    <property type="match status" value="1"/>
</dbReference>
<dbReference type="Gene3D" id="1.10.357.10">
    <property type="entry name" value="Tetracycline Repressor, domain 2"/>
    <property type="match status" value="1"/>
</dbReference>
<dbReference type="PANTHER" id="PTHR30055">
    <property type="entry name" value="HTH-TYPE TRANSCRIPTIONAL REGULATOR RUTR"/>
    <property type="match status" value="1"/>
</dbReference>